<evidence type="ECO:0008006" key="4">
    <source>
        <dbReference type="Google" id="ProtNLM"/>
    </source>
</evidence>
<name>A0A9D2AYY0_9SPHI</name>
<evidence type="ECO:0000313" key="2">
    <source>
        <dbReference type="EMBL" id="HIX54324.1"/>
    </source>
</evidence>
<keyword evidence="1" id="KW-1133">Transmembrane helix</keyword>
<reference evidence="2" key="2">
    <citation type="submission" date="2021-04" db="EMBL/GenBank/DDBJ databases">
        <authorList>
            <person name="Gilroy R."/>
        </authorList>
    </citation>
    <scope>NUCLEOTIDE SEQUENCE</scope>
    <source>
        <strain evidence="2">1719</strain>
    </source>
</reference>
<protein>
    <recommendedName>
        <fullName evidence="4">DUF4328 domain-containing protein</fullName>
    </recommendedName>
</protein>
<keyword evidence="1" id="KW-0812">Transmembrane</keyword>
<feature type="transmembrane region" description="Helical" evidence="1">
    <location>
        <begin position="54"/>
        <end position="71"/>
    </location>
</feature>
<feature type="transmembrane region" description="Helical" evidence="1">
    <location>
        <begin position="15"/>
        <end position="33"/>
    </location>
</feature>
<accession>A0A9D2AYY0</accession>
<dbReference type="AlphaFoldDB" id="A0A9D2AYY0"/>
<evidence type="ECO:0000313" key="3">
    <source>
        <dbReference type="Proteomes" id="UP000824156"/>
    </source>
</evidence>
<evidence type="ECO:0000256" key="1">
    <source>
        <dbReference type="SAM" id="Phobius"/>
    </source>
</evidence>
<proteinExistence type="predicted"/>
<sequence>MNEIENIVAEMGQEYTIMLIVVGVCITIIRLIFANTIRKTLLLINPENRLLKPAQVWFLAVPLINIYWNFLVSKNLSYTLNNEFFDRKVAIEPNPTRKTGVIFAWSFLLLNIPLFPIFMMTLFFINVIFFIKYWVEISRYKTLIMEHNNFLQEHHEDKELH</sequence>
<keyword evidence="1" id="KW-0472">Membrane</keyword>
<reference evidence="2" key="1">
    <citation type="journal article" date="2021" name="PeerJ">
        <title>Extensive microbial diversity within the chicken gut microbiome revealed by metagenomics and culture.</title>
        <authorList>
            <person name="Gilroy R."/>
            <person name="Ravi A."/>
            <person name="Getino M."/>
            <person name="Pursley I."/>
            <person name="Horton D.L."/>
            <person name="Alikhan N.F."/>
            <person name="Baker D."/>
            <person name="Gharbi K."/>
            <person name="Hall N."/>
            <person name="Watson M."/>
            <person name="Adriaenssens E.M."/>
            <person name="Foster-Nyarko E."/>
            <person name="Jarju S."/>
            <person name="Secka A."/>
            <person name="Antonio M."/>
            <person name="Oren A."/>
            <person name="Chaudhuri R.R."/>
            <person name="La Ragione R."/>
            <person name="Hildebrand F."/>
            <person name="Pallen M.J."/>
        </authorList>
    </citation>
    <scope>NUCLEOTIDE SEQUENCE</scope>
    <source>
        <strain evidence="2">1719</strain>
    </source>
</reference>
<organism evidence="2 3">
    <name type="scientific">Candidatus Sphingobacterium stercoripullorum</name>
    <dbReference type="NCBI Taxonomy" id="2838759"/>
    <lineage>
        <taxon>Bacteria</taxon>
        <taxon>Pseudomonadati</taxon>
        <taxon>Bacteroidota</taxon>
        <taxon>Sphingobacteriia</taxon>
        <taxon>Sphingobacteriales</taxon>
        <taxon>Sphingobacteriaceae</taxon>
        <taxon>Sphingobacterium</taxon>
    </lineage>
</organism>
<gene>
    <name evidence="2" type="ORF">H9853_04810</name>
</gene>
<dbReference type="EMBL" id="DXEZ01000133">
    <property type="protein sequence ID" value="HIX54324.1"/>
    <property type="molecule type" value="Genomic_DNA"/>
</dbReference>
<feature type="transmembrane region" description="Helical" evidence="1">
    <location>
        <begin position="102"/>
        <end position="135"/>
    </location>
</feature>
<comment type="caution">
    <text evidence="2">The sequence shown here is derived from an EMBL/GenBank/DDBJ whole genome shotgun (WGS) entry which is preliminary data.</text>
</comment>
<dbReference type="Proteomes" id="UP000824156">
    <property type="component" value="Unassembled WGS sequence"/>
</dbReference>